<reference evidence="2 3" key="1">
    <citation type="submission" date="2013-10" db="EMBL/GenBank/DDBJ databases">
        <authorList>
            <person name="Wang G."/>
            <person name="Zhuang W."/>
        </authorList>
    </citation>
    <scope>NUCLEOTIDE SEQUENCE [LARGE SCALE GENOMIC DNA]</scope>
    <source>
        <strain evidence="2 3">DSM 20118</strain>
    </source>
</reference>
<protein>
    <submittedName>
        <fullName evidence="2">Uncharacterized protein</fullName>
    </submittedName>
</protein>
<dbReference type="Proteomes" id="UP000029833">
    <property type="component" value="Unassembled WGS sequence"/>
</dbReference>
<proteinExistence type="predicted"/>
<gene>
    <name evidence="2" type="ORF">Q760_17095</name>
</gene>
<feature type="region of interest" description="Disordered" evidence="1">
    <location>
        <begin position="44"/>
        <end position="65"/>
    </location>
</feature>
<keyword evidence="3" id="KW-1185">Reference proteome</keyword>
<feature type="compositionally biased region" description="Basic and acidic residues" evidence="1">
    <location>
        <begin position="46"/>
        <end position="65"/>
    </location>
</feature>
<evidence type="ECO:0000256" key="1">
    <source>
        <dbReference type="SAM" id="MobiDB-lite"/>
    </source>
</evidence>
<organism evidence="2 3">
    <name type="scientific">Cellulomonas cellasea DSM 20118</name>
    <dbReference type="NCBI Taxonomy" id="1408250"/>
    <lineage>
        <taxon>Bacteria</taxon>
        <taxon>Bacillati</taxon>
        <taxon>Actinomycetota</taxon>
        <taxon>Actinomycetes</taxon>
        <taxon>Micrococcales</taxon>
        <taxon>Cellulomonadaceae</taxon>
        <taxon>Cellulomonas</taxon>
    </lineage>
</organism>
<dbReference type="STRING" id="1408250.Q760_17095"/>
<comment type="caution">
    <text evidence="2">The sequence shown here is derived from an EMBL/GenBank/DDBJ whole genome shotgun (WGS) entry which is preliminary data.</text>
</comment>
<sequence>MARNRTHACTYYDDGELVCGCGQRAVYVLDEDTLELVLTLEDDDLTPGRDERSRGARAEELAVSA</sequence>
<dbReference type="AlphaFoldDB" id="A0A0A0B7T2"/>
<dbReference type="RefSeq" id="WP_034630951.1">
    <property type="nucleotide sequence ID" value="NZ_AXNT01000080.1"/>
</dbReference>
<evidence type="ECO:0000313" key="2">
    <source>
        <dbReference type="EMBL" id="KGM01849.1"/>
    </source>
</evidence>
<evidence type="ECO:0000313" key="3">
    <source>
        <dbReference type="Proteomes" id="UP000029833"/>
    </source>
</evidence>
<accession>A0A0A0B7T2</accession>
<name>A0A0A0B7T2_9CELL</name>
<dbReference type="EMBL" id="AXNT01000080">
    <property type="protein sequence ID" value="KGM01849.1"/>
    <property type="molecule type" value="Genomic_DNA"/>
</dbReference>